<comment type="caution">
    <text evidence="10">The sequence shown here is derived from an EMBL/GenBank/DDBJ whole genome shotgun (WGS) entry which is preliminary data.</text>
</comment>
<dbReference type="PANTHER" id="PTHR43730">
    <property type="entry name" value="BETA-MANNOSIDASE"/>
    <property type="match status" value="1"/>
</dbReference>
<dbReference type="InterPro" id="IPR050887">
    <property type="entry name" value="Beta-mannosidase_GH2"/>
</dbReference>
<dbReference type="EC" id="3.2.1.25" evidence="3"/>
<dbReference type="Pfam" id="PF00703">
    <property type="entry name" value="Glyco_hydro_2"/>
    <property type="match status" value="1"/>
</dbReference>
<comment type="similarity">
    <text evidence="2">Belongs to the glycosyl hydrolase 2 family.</text>
</comment>
<dbReference type="SUPFAM" id="SSF49785">
    <property type="entry name" value="Galactose-binding domain-like"/>
    <property type="match status" value="1"/>
</dbReference>
<dbReference type="AlphaFoldDB" id="A0A926HR70"/>
<dbReference type="EMBL" id="JACRSN010000001">
    <property type="protein sequence ID" value="MBC8532490.1"/>
    <property type="molecule type" value="Genomic_DNA"/>
</dbReference>
<dbReference type="InterPro" id="IPR017853">
    <property type="entry name" value="GH"/>
</dbReference>
<comment type="catalytic activity">
    <reaction evidence="1">
        <text>Hydrolysis of terminal, non-reducing beta-D-mannose residues in beta-D-mannosides.</text>
        <dbReference type="EC" id="3.2.1.25"/>
    </reaction>
</comment>
<protein>
    <recommendedName>
        <fullName evidence="3">beta-mannosidase</fullName>
        <ecNumber evidence="3">3.2.1.25</ecNumber>
    </recommendedName>
</protein>
<dbReference type="SUPFAM" id="SSF49303">
    <property type="entry name" value="beta-Galactosidase/glucuronidase domain"/>
    <property type="match status" value="1"/>
</dbReference>
<keyword evidence="4" id="KW-0732">Signal</keyword>
<dbReference type="Pfam" id="PF22666">
    <property type="entry name" value="Glyco_hydro_2_N2"/>
    <property type="match status" value="1"/>
</dbReference>
<dbReference type="InterPro" id="IPR006102">
    <property type="entry name" value="Ig-like_GH2"/>
</dbReference>
<keyword evidence="6" id="KW-0326">Glycosidase</keyword>
<dbReference type="SUPFAM" id="SSF51445">
    <property type="entry name" value="(Trans)glycosidases"/>
    <property type="match status" value="1"/>
</dbReference>
<evidence type="ECO:0000259" key="7">
    <source>
        <dbReference type="Pfam" id="PF00703"/>
    </source>
</evidence>
<dbReference type="Gene3D" id="3.20.20.80">
    <property type="entry name" value="Glycosidases"/>
    <property type="match status" value="1"/>
</dbReference>
<gene>
    <name evidence="10" type="ORF">IAG03_00445</name>
</gene>
<evidence type="ECO:0000256" key="3">
    <source>
        <dbReference type="ARBA" id="ARBA00012754"/>
    </source>
</evidence>
<accession>A0A926HR70</accession>
<name>A0A926HR70_9FIRM</name>
<dbReference type="InterPro" id="IPR006103">
    <property type="entry name" value="Glyco_hydro_2_cat"/>
</dbReference>
<dbReference type="Gene3D" id="2.60.40.10">
    <property type="entry name" value="Immunoglobulins"/>
    <property type="match status" value="1"/>
</dbReference>
<sequence>MTPEKAEAILADLNGPLDQVVPEAASRKSLDEIDRESFHAGRAPFDTEPEWVDLTPGAANDADDAVQISLDGTWEMVSGGETNGRLCGAWDGAIPAVVPGSVHSALVKAGRLPDPTVGKNQILAREESFKVWWMKKEFSCETPMQQARLLFGGICNRCSIWLNGTLLGEHEGMFGGPEYDVTALLKAHNTLIVKLEAIPFRPAPDALMQDTTPNPANNESWKDTVVFNNVYGWHYSNLPSLGIWRSVCLEAVPEVEMPDPFLATVDAENGEMRLQVSFSAREGVLEAAIVPDNFEGESYRFTRRIVMDAPEKKAVYAFRIPNPKLWWPNDLGEQNLYRLVLRFTPANGRGDRKEILFGIRTVTMEPLPAGPREDKYNWTFIINGKPCFIKGTGWCTMDPLMDFSRERYARLIHLAQMQHIQMMRAWGSGMPETDDFYELCSRYGILIIQEWPTAWDSHLQQPYAIMEETIRLNTLRLRNSPALAMWGAGNESPNPFGDEIDMMGRYSIELDGTRPFHRGEGWGGSTHNYQCWWGREALDFNTTLTSDFFGEFGLACVPCYESIARYLPEEELSCPPPHAGEVFAYHTPIFGTADDISRLTQYAGYFLPETYDMRQFIFASQLSQATGIRHTLERARVRWPDCAGALYYKMNDNFPAASWACVDWYGAPKIGHYIFQDAFAPLHACVLPKTLNMRGTPTTFEVFLLDDADALAGSNWEVRIAAFDKTLKSIREASFTGTGSLAAPAAVGELMLKYSETDTCPLLLTTEVWKDGVLADRTFYWFNFENEKGCLFKLPKTTLTISTEGKAVTVRNTGMLPAVGVELSRPGYADQFTVSDNVFWLNAGESKIVSVNCADGITVSAWNAE</sequence>
<dbReference type="InterPro" id="IPR036156">
    <property type="entry name" value="Beta-gal/glucu_dom_sf"/>
</dbReference>
<feature type="domain" description="Beta-mannosidase-like galactose-binding" evidence="9">
    <location>
        <begin position="83"/>
        <end position="245"/>
    </location>
</feature>
<evidence type="ECO:0000256" key="1">
    <source>
        <dbReference type="ARBA" id="ARBA00000829"/>
    </source>
</evidence>
<dbReference type="PANTHER" id="PTHR43730:SF1">
    <property type="entry name" value="BETA-MANNOSIDASE"/>
    <property type="match status" value="1"/>
</dbReference>
<feature type="domain" description="Glycoside hydrolase family 2 catalytic" evidence="8">
    <location>
        <begin position="379"/>
        <end position="518"/>
    </location>
</feature>
<dbReference type="InterPro" id="IPR054593">
    <property type="entry name" value="Beta-mannosidase-like_N2"/>
</dbReference>
<evidence type="ECO:0000256" key="5">
    <source>
        <dbReference type="ARBA" id="ARBA00022801"/>
    </source>
</evidence>
<evidence type="ECO:0000313" key="10">
    <source>
        <dbReference type="EMBL" id="MBC8532490.1"/>
    </source>
</evidence>
<reference evidence="10" key="1">
    <citation type="submission" date="2020-08" db="EMBL/GenBank/DDBJ databases">
        <title>Genome public.</title>
        <authorList>
            <person name="Liu C."/>
            <person name="Sun Q."/>
        </authorList>
    </citation>
    <scope>NUCLEOTIDE SEQUENCE</scope>
    <source>
        <strain evidence="10">NSJ-40</strain>
    </source>
</reference>
<evidence type="ECO:0000256" key="6">
    <source>
        <dbReference type="ARBA" id="ARBA00023295"/>
    </source>
</evidence>
<dbReference type="GO" id="GO:0005975">
    <property type="term" value="P:carbohydrate metabolic process"/>
    <property type="evidence" value="ECO:0007669"/>
    <property type="project" value="InterPro"/>
</dbReference>
<evidence type="ECO:0000313" key="11">
    <source>
        <dbReference type="Proteomes" id="UP000651482"/>
    </source>
</evidence>
<evidence type="ECO:0000256" key="2">
    <source>
        <dbReference type="ARBA" id="ARBA00007401"/>
    </source>
</evidence>
<evidence type="ECO:0000259" key="9">
    <source>
        <dbReference type="Pfam" id="PF22666"/>
    </source>
</evidence>
<dbReference type="Proteomes" id="UP000651482">
    <property type="component" value="Unassembled WGS sequence"/>
</dbReference>
<dbReference type="Pfam" id="PF02836">
    <property type="entry name" value="Glyco_hydro_2_C"/>
    <property type="match status" value="1"/>
</dbReference>
<dbReference type="InterPro" id="IPR008979">
    <property type="entry name" value="Galactose-bd-like_sf"/>
</dbReference>
<dbReference type="GO" id="GO:0006516">
    <property type="term" value="P:glycoprotein catabolic process"/>
    <property type="evidence" value="ECO:0007669"/>
    <property type="project" value="TreeGrafter"/>
</dbReference>
<dbReference type="GO" id="GO:0004567">
    <property type="term" value="F:beta-mannosidase activity"/>
    <property type="evidence" value="ECO:0007669"/>
    <property type="project" value="UniProtKB-EC"/>
</dbReference>
<keyword evidence="5" id="KW-0378">Hydrolase</keyword>
<proteinExistence type="inferred from homology"/>
<dbReference type="InterPro" id="IPR013783">
    <property type="entry name" value="Ig-like_fold"/>
</dbReference>
<organism evidence="10 11">
    <name type="scientific">Yeguia hominis</name>
    <dbReference type="NCBI Taxonomy" id="2763662"/>
    <lineage>
        <taxon>Bacteria</taxon>
        <taxon>Bacillati</taxon>
        <taxon>Bacillota</taxon>
        <taxon>Clostridia</taxon>
        <taxon>Eubacteriales</taxon>
        <taxon>Yeguiaceae</taxon>
        <taxon>Yeguia</taxon>
    </lineage>
</organism>
<evidence type="ECO:0000256" key="4">
    <source>
        <dbReference type="ARBA" id="ARBA00022729"/>
    </source>
</evidence>
<evidence type="ECO:0000259" key="8">
    <source>
        <dbReference type="Pfam" id="PF02836"/>
    </source>
</evidence>
<dbReference type="Gene3D" id="2.60.120.260">
    <property type="entry name" value="Galactose-binding domain-like"/>
    <property type="match status" value="1"/>
</dbReference>
<keyword evidence="11" id="KW-1185">Reference proteome</keyword>
<feature type="domain" description="Glycoside hydrolase family 2 immunoglobulin-like beta-sandwich" evidence="7">
    <location>
        <begin position="279"/>
        <end position="360"/>
    </location>
</feature>